<gene>
    <name evidence="2" type="ORF">FNYG_03922</name>
</gene>
<comment type="caution">
    <text evidence="2">The sequence shown here is derived from an EMBL/GenBank/DDBJ whole genome shotgun (WGS) entry which is preliminary data.</text>
</comment>
<dbReference type="Proteomes" id="UP000236664">
    <property type="component" value="Unassembled WGS sequence"/>
</dbReference>
<keyword evidence="3" id="KW-1185">Reference proteome</keyword>
<reference evidence="2 3" key="1">
    <citation type="submission" date="2017-06" db="EMBL/GenBank/DDBJ databases">
        <title>Genome of Fusarium nygamai isolate CS10214.</title>
        <authorList>
            <person name="Gardiner D.M."/>
            <person name="Obanor F."/>
            <person name="Kazan K."/>
        </authorList>
    </citation>
    <scope>NUCLEOTIDE SEQUENCE [LARGE SCALE GENOMIC DNA]</scope>
    <source>
        <strain evidence="2 3">CS10214</strain>
    </source>
</reference>
<feature type="compositionally biased region" description="Polar residues" evidence="1">
    <location>
        <begin position="158"/>
        <end position="177"/>
    </location>
</feature>
<dbReference type="AlphaFoldDB" id="A0A2K0WK95"/>
<organism evidence="2 3">
    <name type="scientific">Gibberella nygamai</name>
    <name type="common">Bean root rot disease fungus</name>
    <name type="synonym">Fusarium nygamai</name>
    <dbReference type="NCBI Taxonomy" id="42673"/>
    <lineage>
        <taxon>Eukaryota</taxon>
        <taxon>Fungi</taxon>
        <taxon>Dikarya</taxon>
        <taxon>Ascomycota</taxon>
        <taxon>Pezizomycotina</taxon>
        <taxon>Sordariomycetes</taxon>
        <taxon>Hypocreomycetidae</taxon>
        <taxon>Hypocreales</taxon>
        <taxon>Nectriaceae</taxon>
        <taxon>Fusarium</taxon>
        <taxon>Fusarium fujikuroi species complex</taxon>
    </lineage>
</organism>
<proteinExistence type="predicted"/>
<feature type="compositionally biased region" description="Polar residues" evidence="1">
    <location>
        <begin position="127"/>
        <end position="136"/>
    </location>
</feature>
<dbReference type="EMBL" id="MTQA01000056">
    <property type="protein sequence ID" value="PNP82691.1"/>
    <property type="molecule type" value="Genomic_DNA"/>
</dbReference>
<feature type="compositionally biased region" description="Basic and acidic residues" evidence="1">
    <location>
        <begin position="140"/>
        <end position="153"/>
    </location>
</feature>
<accession>A0A2K0WK95</accession>
<evidence type="ECO:0000256" key="1">
    <source>
        <dbReference type="SAM" id="MobiDB-lite"/>
    </source>
</evidence>
<protein>
    <submittedName>
        <fullName evidence="2">Uncharacterized protein</fullName>
    </submittedName>
</protein>
<name>A0A2K0WK95_GIBNY</name>
<evidence type="ECO:0000313" key="3">
    <source>
        <dbReference type="Proteomes" id="UP000236664"/>
    </source>
</evidence>
<feature type="region of interest" description="Disordered" evidence="1">
    <location>
        <begin position="125"/>
        <end position="177"/>
    </location>
</feature>
<evidence type="ECO:0000313" key="2">
    <source>
        <dbReference type="EMBL" id="PNP82691.1"/>
    </source>
</evidence>
<dbReference type="OrthoDB" id="1262810at2759"/>
<sequence>MKDFEGSHVISPLSEVYTCKHDGGLEIYLEKKSAEAATAVQLPLVLARFLMEDPNDGSRSRMLMDAMLPGLIRTILRANNRNLPSIKKILDEEGIVDVDKLENSPYIPENDAGELSKLLATEKGAQISRNHGSRPTQDPKVTEVHGHEDDLTREFGSLSLQGNADTTGTVWGSDSTK</sequence>